<name>A0AA39U5P6_9AGAR</name>
<reference evidence="2" key="1">
    <citation type="submission" date="2023-06" db="EMBL/GenBank/DDBJ databases">
        <authorList>
            <consortium name="Lawrence Berkeley National Laboratory"/>
            <person name="Ahrendt S."/>
            <person name="Sahu N."/>
            <person name="Indic B."/>
            <person name="Wong-Bajracharya J."/>
            <person name="Merenyi Z."/>
            <person name="Ke H.-M."/>
            <person name="Monk M."/>
            <person name="Kocsube S."/>
            <person name="Drula E."/>
            <person name="Lipzen A."/>
            <person name="Balint B."/>
            <person name="Henrissat B."/>
            <person name="Andreopoulos B."/>
            <person name="Martin F.M."/>
            <person name="Harder C.B."/>
            <person name="Rigling D."/>
            <person name="Ford K.L."/>
            <person name="Foster G.D."/>
            <person name="Pangilinan J."/>
            <person name="Papanicolaou A."/>
            <person name="Barry K."/>
            <person name="LaButti K."/>
            <person name="Viragh M."/>
            <person name="Koriabine M."/>
            <person name="Yan M."/>
            <person name="Riley R."/>
            <person name="Champramary S."/>
            <person name="Plett K.L."/>
            <person name="Tsai I.J."/>
            <person name="Slot J."/>
            <person name="Sipos G."/>
            <person name="Plett J."/>
            <person name="Nagy L.G."/>
            <person name="Grigoriev I.V."/>
        </authorList>
    </citation>
    <scope>NUCLEOTIDE SEQUENCE</scope>
    <source>
        <strain evidence="2">ICMP 16352</strain>
    </source>
</reference>
<accession>A0AA39U5P6</accession>
<feature type="compositionally biased region" description="Polar residues" evidence="1">
    <location>
        <begin position="1"/>
        <end position="16"/>
    </location>
</feature>
<sequence length="139" mass="15852">MPTPNTRGRVETQQHVTPMMPDTAEDPFTCRPEPAQMIRSIDEDLNDDDDDEMGVETEDAIQFVHNLKWSSMRSLEGTQALERAIDEALGCANRLKNDQRDMDSCAQFWDHGFKEARNVSLICGIVVMWECNAYSRSQP</sequence>
<evidence type="ECO:0000313" key="3">
    <source>
        <dbReference type="Proteomes" id="UP001175227"/>
    </source>
</evidence>
<gene>
    <name evidence="2" type="ORF">IW261DRAFT_1574038</name>
</gene>
<dbReference type="AlphaFoldDB" id="A0AA39U5P6"/>
<proteinExistence type="predicted"/>
<feature type="region of interest" description="Disordered" evidence="1">
    <location>
        <begin position="1"/>
        <end position="30"/>
    </location>
</feature>
<protein>
    <submittedName>
        <fullName evidence="2">Uncharacterized protein</fullName>
    </submittedName>
</protein>
<evidence type="ECO:0000256" key="1">
    <source>
        <dbReference type="SAM" id="MobiDB-lite"/>
    </source>
</evidence>
<dbReference type="EMBL" id="JAUEPR010000075">
    <property type="protein sequence ID" value="KAK0467520.1"/>
    <property type="molecule type" value="Genomic_DNA"/>
</dbReference>
<dbReference type="Proteomes" id="UP001175227">
    <property type="component" value="Unassembled WGS sequence"/>
</dbReference>
<keyword evidence="3" id="KW-1185">Reference proteome</keyword>
<comment type="caution">
    <text evidence="2">The sequence shown here is derived from an EMBL/GenBank/DDBJ whole genome shotgun (WGS) entry which is preliminary data.</text>
</comment>
<evidence type="ECO:0000313" key="2">
    <source>
        <dbReference type="EMBL" id="KAK0467520.1"/>
    </source>
</evidence>
<organism evidence="2 3">
    <name type="scientific">Armillaria novae-zelandiae</name>
    <dbReference type="NCBI Taxonomy" id="153914"/>
    <lineage>
        <taxon>Eukaryota</taxon>
        <taxon>Fungi</taxon>
        <taxon>Dikarya</taxon>
        <taxon>Basidiomycota</taxon>
        <taxon>Agaricomycotina</taxon>
        <taxon>Agaricomycetes</taxon>
        <taxon>Agaricomycetidae</taxon>
        <taxon>Agaricales</taxon>
        <taxon>Marasmiineae</taxon>
        <taxon>Physalacriaceae</taxon>
        <taxon>Armillaria</taxon>
    </lineage>
</organism>